<reference evidence="1 2" key="1">
    <citation type="journal article" date="2019" name="Int. J. Syst. Evol. Microbiol.">
        <title>The Global Catalogue of Microorganisms (GCM) 10K type strain sequencing project: providing services to taxonomists for standard genome sequencing and annotation.</title>
        <authorList>
            <consortium name="The Broad Institute Genomics Platform"/>
            <consortium name="The Broad Institute Genome Sequencing Center for Infectious Disease"/>
            <person name="Wu L."/>
            <person name="Ma J."/>
        </authorList>
    </citation>
    <scope>NUCLEOTIDE SEQUENCE [LARGE SCALE GENOMIC DNA]</scope>
    <source>
        <strain evidence="1 2">JCM 16083</strain>
    </source>
</reference>
<evidence type="ECO:0000313" key="2">
    <source>
        <dbReference type="Proteomes" id="UP001501126"/>
    </source>
</evidence>
<dbReference type="EMBL" id="BAAAFH010000003">
    <property type="protein sequence ID" value="GAA0874314.1"/>
    <property type="molecule type" value="Genomic_DNA"/>
</dbReference>
<comment type="caution">
    <text evidence="1">The sequence shown here is derived from an EMBL/GenBank/DDBJ whole genome shotgun (WGS) entry which is preliminary data.</text>
</comment>
<dbReference type="RefSeq" id="WP_343785214.1">
    <property type="nucleotide sequence ID" value="NZ_BAAAFH010000003.1"/>
</dbReference>
<name>A0ABN1MM62_9FLAO</name>
<accession>A0ABN1MM62</accession>
<gene>
    <name evidence="1" type="ORF">GCM10009118_07220</name>
</gene>
<organism evidence="1 2">
    <name type="scientific">Wandonia haliotis</name>
    <dbReference type="NCBI Taxonomy" id="574963"/>
    <lineage>
        <taxon>Bacteria</taxon>
        <taxon>Pseudomonadati</taxon>
        <taxon>Bacteroidota</taxon>
        <taxon>Flavobacteriia</taxon>
        <taxon>Flavobacteriales</taxon>
        <taxon>Crocinitomicaceae</taxon>
        <taxon>Wandonia</taxon>
    </lineage>
</organism>
<protein>
    <submittedName>
        <fullName evidence="1">Uncharacterized protein</fullName>
    </submittedName>
</protein>
<keyword evidence="2" id="KW-1185">Reference proteome</keyword>
<dbReference type="Proteomes" id="UP001501126">
    <property type="component" value="Unassembled WGS sequence"/>
</dbReference>
<evidence type="ECO:0000313" key="1">
    <source>
        <dbReference type="EMBL" id="GAA0874314.1"/>
    </source>
</evidence>
<proteinExistence type="predicted"/>
<sequence>MTTKKIVFVANTPFTEVMQAWSSDTGLEFELHDSKTDMLELAEGLAIFHENHNFSKETEELRDLFDKSNKPVHKVDINGTLVATTSNLLLWMERERLTSLLVLGNPELAVNENLKRFLDKLVATDN</sequence>